<reference evidence="2" key="1">
    <citation type="submission" date="2018-06" db="EMBL/GenBank/DDBJ databases">
        <authorList>
            <person name="Zhirakovskaya E."/>
        </authorList>
    </citation>
    <scope>NUCLEOTIDE SEQUENCE</scope>
</reference>
<feature type="region of interest" description="Disordered" evidence="1">
    <location>
        <begin position="1"/>
        <end position="25"/>
    </location>
</feature>
<gene>
    <name evidence="2" type="ORF">MNBD_ACTINO02-2209</name>
</gene>
<proteinExistence type="predicted"/>
<dbReference type="EMBL" id="UOEK01000090">
    <property type="protein sequence ID" value="VAV96037.1"/>
    <property type="molecule type" value="Genomic_DNA"/>
</dbReference>
<organism evidence="2">
    <name type="scientific">hydrothermal vent metagenome</name>
    <dbReference type="NCBI Taxonomy" id="652676"/>
    <lineage>
        <taxon>unclassified sequences</taxon>
        <taxon>metagenomes</taxon>
        <taxon>ecological metagenomes</taxon>
    </lineage>
</organism>
<sequence length="56" mass="6353">MSRVPRMDGSAMMSNPGFLSPWRTKGSLTGYRRRSLFESRPHPSMAGMFLAEPHKN</sequence>
<name>A0A3B0RUZ0_9ZZZZ</name>
<evidence type="ECO:0000313" key="2">
    <source>
        <dbReference type="EMBL" id="VAV96037.1"/>
    </source>
</evidence>
<accession>A0A3B0RUZ0</accession>
<evidence type="ECO:0000256" key="1">
    <source>
        <dbReference type="SAM" id="MobiDB-lite"/>
    </source>
</evidence>
<dbReference type="AlphaFoldDB" id="A0A3B0RUZ0"/>
<protein>
    <submittedName>
        <fullName evidence="2">Uncharacterized protein</fullName>
    </submittedName>
</protein>